<comment type="caution">
    <text evidence="1">The sequence shown here is derived from an EMBL/GenBank/DDBJ whole genome shotgun (WGS) entry which is preliminary data.</text>
</comment>
<dbReference type="RefSeq" id="WP_171701070.1">
    <property type="nucleotide sequence ID" value="NZ_JABFHI010000001.1"/>
</dbReference>
<proteinExistence type="predicted"/>
<evidence type="ECO:0000313" key="1">
    <source>
        <dbReference type="EMBL" id="NOG30583.1"/>
    </source>
</evidence>
<name>A0A7Y3X9T8_9GAMM</name>
<dbReference type="AlphaFoldDB" id="A0A7Y3X9T8"/>
<gene>
    <name evidence="1" type="ORF">HLB35_00210</name>
</gene>
<evidence type="ECO:0000313" key="2">
    <source>
        <dbReference type="Proteomes" id="UP000588806"/>
    </source>
</evidence>
<keyword evidence="2" id="KW-1185">Reference proteome</keyword>
<dbReference type="EMBL" id="JABFHI010000001">
    <property type="protein sequence ID" value="NOG30583.1"/>
    <property type="molecule type" value="Genomic_DNA"/>
</dbReference>
<reference evidence="1 2" key="2">
    <citation type="submission" date="2020-06" db="EMBL/GenBank/DDBJ databases">
        <title>Halomonas songnenensis sp. nov., a moderately halophilic bacterium isolated from saline and alkaline soils.</title>
        <authorList>
            <person name="Jiang J."/>
            <person name="Pan Y."/>
        </authorList>
    </citation>
    <scope>NUCLEOTIDE SEQUENCE [LARGE SCALE GENOMIC DNA]</scope>
    <source>
        <strain evidence="1 2">TBZ9</strain>
    </source>
</reference>
<dbReference type="Proteomes" id="UP000588806">
    <property type="component" value="Unassembled WGS sequence"/>
</dbReference>
<accession>A0A7Y3X9T8</accession>
<organism evidence="1 2">
    <name type="scientific">Vreelandella azerica</name>
    <dbReference type="NCBI Taxonomy" id="2732867"/>
    <lineage>
        <taxon>Bacteria</taxon>
        <taxon>Pseudomonadati</taxon>
        <taxon>Pseudomonadota</taxon>
        <taxon>Gammaproteobacteria</taxon>
        <taxon>Oceanospirillales</taxon>
        <taxon>Halomonadaceae</taxon>
        <taxon>Vreelandella</taxon>
    </lineage>
</organism>
<sequence>MGSQKVRVSQDVVRGKHGYRLTIGELSYEMVPQVDLGATDGVQFASRPDFVLWPVQKGRRPVAIFLDGYAFHADTLEDDLLKRQALMHAGFVVWTLNWYDINQVMGDKALEVPLPAGMTSSEQNNKAITALAAVAEVSNVAEHLVKTPFELLMHFLMEQDAHALAKQGLLFAFQCLPGHALSDPAVRQQALASLDGLPASFTDLQPESVALAGAVTLTDNQSRASMTLNLLASRQLLTSADLTQASINLRYDANDATDTALYAWQRFWCAVNFLQFLPVFYAWTPQMNANGSAAGLLWPTAGQVSGTASDGGTQNSPAWFDYVDKDLADVLKTHTLEWPETAMVGEPVMNDDEEIIGEVELMFEAQKIAFLLDNEPDQLAARAYLEANGWQVFTQVDTLAAAMNHMDAGA</sequence>
<protein>
    <submittedName>
        <fullName evidence="1">Uncharacterized protein</fullName>
    </submittedName>
</protein>
<reference evidence="1 2" key="1">
    <citation type="submission" date="2020-05" db="EMBL/GenBank/DDBJ databases">
        <authorList>
            <person name="Ruan W."/>
            <person name="Jeon C.O."/>
            <person name="Chun B.H."/>
        </authorList>
    </citation>
    <scope>NUCLEOTIDE SEQUENCE [LARGE SCALE GENOMIC DNA]</scope>
    <source>
        <strain evidence="1 2">TBZ9</strain>
    </source>
</reference>